<proteinExistence type="predicted"/>
<dbReference type="PANTHER" id="PTHR30329">
    <property type="entry name" value="STATOR ELEMENT OF FLAGELLAR MOTOR COMPLEX"/>
    <property type="match status" value="1"/>
</dbReference>
<dbReference type="InterPro" id="IPR037524">
    <property type="entry name" value="PA14/GLEYA"/>
</dbReference>
<keyword evidence="5" id="KW-0732">Signal</keyword>
<evidence type="ECO:0000313" key="9">
    <source>
        <dbReference type="Proteomes" id="UP000223913"/>
    </source>
</evidence>
<comment type="subcellular location">
    <subcellularLocation>
        <location evidence="1">Cell outer membrane</location>
    </subcellularLocation>
</comment>
<evidence type="ECO:0000256" key="4">
    <source>
        <dbReference type="PROSITE-ProRule" id="PRU00473"/>
    </source>
</evidence>
<dbReference type="InterPro" id="IPR050330">
    <property type="entry name" value="Bact_OuterMem_StrucFunc"/>
</dbReference>
<evidence type="ECO:0000313" key="8">
    <source>
        <dbReference type="EMBL" id="PHN07403.1"/>
    </source>
</evidence>
<dbReference type="SUPFAM" id="SSF56988">
    <property type="entry name" value="Anthrax protective antigen"/>
    <property type="match status" value="1"/>
</dbReference>
<dbReference type="PROSITE" id="PS51123">
    <property type="entry name" value="OMPA_2"/>
    <property type="match status" value="1"/>
</dbReference>
<keyword evidence="9" id="KW-1185">Reference proteome</keyword>
<dbReference type="PRINTS" id="PR01021">
    <property type="entry name" value="OMPADOMAIN"/>
</dbReference>
<evidence type="ECO:0000259" key="7">
    <source>
        <dbReference type="PROSITE" id="PS51820"/>
    </source>
</evidence>
<comment type="caution">
    <text evidence="8">The sequence shown here is derived from an EMBL/GenBank/DDBJ whole genome shotgun (WGS) entry which is preliminary data.</text>
</comment>
<dbReference type="Gene3D" id="3.90.182.10">
    <property type="entry name" value="Toxin - Anthrax Protective Antigen,domain 1"/>
    <property type="match status" value="1"/>
</dbReference>
<dbReference type="InterPro" id="IPR006664">
    <property type="entry name" value="OMP_bac"/>
</dbReference>
<keyword evidence="3" id="KW-0998">Cell outer membrane</keyword>
<dbReference type="InterPro" id="IPR006665">
    <property type="entry name" value="OmpA-like"/>
</dbReference>
<evidence type="ECO:0000256" key="5">
    <source>
        <dbReference type="SAM" id="SignalP"/>
    </source>
</evidence>
<feature type="signal peptide" evidence="5">
    <location>
        <begin position="1"/>
        <end position="22"/>
    </location>
</feature>
<dbReference type="RefSeq" id="WP_099149333.1">
    <property type="nucleotide sequence ID" value="NZ_PDUD01000010.1"/>
</dbReference>
<accession>A0A2D0NI09</accession>
<dbReference type="EMBL" id="PDUD01000010">
    <property type="protein sequence ID" value="PHN07403.1"/>
    <property type="molecule type" value="Genomic_DNA"/>
</dbReference>
<organism evidence="8 9">
    <name type="scientific">Flavilitoribacter nigricans (strain ATCC 23147 / DSM 23189 / NBRC 102662 / NCIMB 1420 / SS-2)</name>
    <name type="common">Lewinella nigricans</name>
    <dbReference type="NCBI Taxonomy" id="1122177"/>
    <lineage>
        <taxon>Bacteria</taxon>
        <taxon>Pseudomonadati</taxon>
        <taxon>Bacteroidota</taxon>
        <taxon>Saprospiria</taxon>
        <taxon>Saprospirales</taxon>
        <taxon>Lewinellaceae</taxon>
        <taxon>Flavilitoribacter</taxon>
    </lineage>
</organism>
<dbReference type="GO" id="GO:0009279">
    <property type="term" value="C:cell outer membrane"/>
    <property type="evidence" value="ECO:0007669"/>
    <property type="project" value="UniProtKB-SubCell"/>
</dbReference>
<dbReference type="InterPro" id="IPR036737">
    <property type="entry name" value="OmpA-like_sf"/>
</dbReference>
<protein>
    <recommendedName>
        <fullName evidence="10">OmpA family protein</fullName>
    </recommendedName>
</protein>
<dbReference type="Pfam" id="PF07691">
    <property type="entry name" value="PA14"/>
    <property type="match status" value="1"/>
</dbReference>
<dbReference type="InterPro" id="IPR011658">
    <property type="entry name" value="PA14_dom"/>
</dbReference>
<dbReference type="AlphaFoldDB" id="A0A2D0NI09"/>
<dbReference type="SUPFAM" id="SSF103088">
    <property type="entry name" value="OmpA-like"/>
    <property type="match status" value="1"/>
</dbReference>
<dbReference type="Gene3D" id="3.30.1330.60">
    <property type="entry name" value="OmpA-like domain"/>
    <property type="match status" value="1"/>
</dbReference>
<evidence type="ECO:0000256" key="2">
    <source>
        <dbReference type="ARBA" id="ARBA00023136"/>
    </source>
</evidence>
<dbReference type="CDD" id="cd07185">
    <property type="entry name" value="OmpA_C-like"/>
    <property type="match status" value="1"/>
</dbReference>
<gene>
    <name evidence="8" type="ORF">CRP01_07170</name>
</gene>
<feature type="domain" description="PA14" evidence="7">
    <location>
        <begin position="51"/>
        <end position="199"/>
    </location>
</feature>
<evidence type="ECO:0000256" key="1">
    <source>
        <dbReference type="ARBA" id="ARBA00004442"/>
    </source>
</evidence>
<name>A0A2D0NI09_FLAN2</name>
<keyword evidence="2 4" id="KW-0472">Membrane</keyword>
<feature type="chain" id="PRO_5013084599" description="OmpA family protein" evidence="5">
    <location>
        <begin position="23"/>
        <end position="308"/>
    </location>
</feature>
<dbReference type="PANTHER" id="PTHR30329:SF21">
    <property type="entry name" value="LIPOPROTEIN YIAD-RELATED"/>
    <property type="match status" value="1"/>
</dbReference>
<reference evidence="8 9" key="1">
    <citation type="submission" date="2017-10" db="EMBL/GenBank/DDBJ databases">
        <title>The draft genome sequence of Lewinella nigricans NBRC 102662.</title>
        <authorList>
            <person name="Wang K."/>
        </authorList>
    </citation>
    <scope>NUCLEOTIDE SEQUENCE [LARGE SCALE GENOMIC DNA]</scope>
    <source>
        <strain evidence="8 9">NBRC 102662</strain>
    </source>
</reference>
<dbReference type="Proteomes" id="UP000223913">
    <property type="component" value="Unassembled WGS sequence"/>
</dbReference>
<dbReference type="OrthoDB" id="611024at2"/>
<dbReference type="Pfam" id="PF00691">
    <property type="entry name" value="OmpA"/>
    <property type="match status" value="1"/>
</dbReference>
<feature type="domain" description="OmpA-like" evidence="6">
    <location>
        <begin position="191"/>
        <end position="308"/>
    </location>
</feature>
<evidence type="ECO:0000256" key="3">
    <source>
        <dbReference type="ARBA" id="ARBA00023237"/>
    </source>
</evidence>
<evidence type="ECO:0000259" key="6">
    <source>
        <dbReference type="PROSITE" id="PS51123"/>
    </source>
</evidence>
<dbReference type="PROSITE" id="PS51820">
    <property type="entry name" value="PA14"/>
    <property type="match status" value="1"/>
</dbReference>
<sequence length="308" mass="34619">MRSICASLCTLLFCFTLIQAVAEIPLSGTAAFQDSLPIPVFSAFEGVVYKIPIKRVKLGYGNDILKLPVVDTIHWDRIDFPDSDIKETPFPGVNLTQGFGIIFTGTVKIPKTGWYQFATKSDDGTILWIDGQKIVDNDKDHRMRLRVDSVALRAGTYPVRLWYYQAYPTRYGVQLDGRYYHDLGSEDEGLVRDTVTLSQEQLLFAHNSNQLLPPAVHLLDSLADKLRLNAVRRISITGHTDNTGTPAYNARLSRERAQAVQAALQKHFTDRQVAFAVEGRGETQPIAGNDTETGRARNRRVVIEIEYY</sequence>
<dbReference type="SMART" id="SM00758">
    <property type="entry name" value="PA14"/>
    <property type="match status" value="1"/>
</dbReference>
<evidence type="ECO:0008006" key="10">
    <source>
        <dbReference type="Google" id="ProtNLM"/>
    </source>
</evidence>